<dbReference type="RefSeq" id="WP_093979310.1">
    <property type="nucleotide sequence ID" value="NZ_CP022515.1"/>
</dbReference>
<dbReference type="Pfam" id="PF11751">
    <property type="entry name" value="PorP_SprF"/>
    <property type="match status" value="1"/>
</dbReference>
<proteinExistence type="predicted"/>
<dbReference type="Proteomes" id="UP000204551">
    <property type="component" value="Chromosome"/>
</dbReference>
<dbReference type="InterPro" id="IPR019861">
    <property type="entry name" value="PorP/SprF_Bacteroidetes"/>
</dbReference>
<accession>A0A221UZZ2</accession>
<evidence type="ECO:0000313" key="2">
    <source>
        <dbReference type="EMBL" id="ASO06927.1"/>
    </source>
</evidence>
<keyword evidence="1" id="KW-0732">Signal</keyword>
<gene>
    <name evidence="2" type="ORF">AREALGSMS7_03506</name>
</gene>
<protein>
    <submittedName>
        <fullName evidence="2">Type IX secretion system membrane protein PorP/SprF</fullName>
    </submittedName>
</protein>
<dbReference type="EMBL" id="CP022515">
    <property type="protein sequence ID" value="ASO06927.1"/>
    <property type="molecule type" value="Genomic_DNA"/>
</dbReference>
<dbReference type="AlphaFoldDB" id="A0A221UZZ2"/>
<organism evidence="2 3">
    <name type="scientific">Arenibacter algicola</name>
    <dbReference type="NCBI Taxonomy" id="616991"/>
    <lineage>
        <taxon>Bacteria</taxon>
        <taxon>Pseudomonadati</taxon>
        <taxon>Bacteroidota</taxon>
        <taxon>Flavobacteriia</taxon>
        <taxon>Flavobacteriales</taxon>
        <taxon>Flavobacteriaceae</taxon>
        <taxon>Arenibacter</taxon>
    </lineage>
</organism>
<dbReference type="NCBIfam" id="TIGR03519">
    <property type="entry name" value="T9SS_PorP_fam"/>
    <property type="match status" value="1"/>
</dbReference>
<evidence type="ECO:0000313" key="3">
    <source>
        <dbReference type="Proteomes" id="UP000204551"/>
    </source>
</evidence>
<name>A0A221UZZ2_9FLAO</name>
<feature type="signal peptide" evidence="1">
    <location>
        <begin position="1"/>
        <end position="21"/>
    </location>
</feature>
<evidence type="ECO:0000256" key="1">
    <source>
        <dbReference type="SAM" id="SignalP"/>
    </source>
</evidence>
<sequence>MKINKLYIYLFMFFLTGNIMAQQDPNYSFYRYSMNLVNPAYAGASNSTEFAASIRSQWSGVAGAPETQSFLASTNIGSKVGLGASIINDKTFIETQTSVAIDFSYLVKWSENANIYFGLKASGNSYNANTDGLTTFGIGSDPSLMDLNGGVNPNIGAGVYFQGKKLSLSFSMPKLLKADRLEQQGGTASVGKNKLHLYFMGAYDFEINERLVLKPSSMIRHVESSPLSVDLTLALNYNSIFEFGTAYRIDESFGGFALFNISHNLRVGYAYESSLDSAIMNDANGTHEIFLKVHL</sequence>
<reference evidence="2 3" key="1">
    <citation type="submission" date="2017-07" db="EMBL/GenBank/DDBJ databases">
        <title>Genome Sequence of Arenibacter algicola Strain SMS7 Isolated from a culture of the Diatom Skeletonema marinoi.</title>
        <authorList>
            <person name="Topel M."/>
            <person name="Pinder M.I.M."/>
            <person name="Johansson O.N."/>
            <person name="Kourtchenko O."/>
            <person name="Godhe A."/>
            <person name="Clarke A.K."/>
        </authorList>
    </citation>
    <scope>NUCLEOTIDE SEQUENCE [LARGE SCALE GENOMIC DNA]</scope>
    <source>
        <strain evidence="2 3">SMS7</strain>
    </source>
</reference>
<feature type="chain" id="PRO_5013393158" evidence="1">
    <location>
        <begin position="22"/>
        <end position="295"/>
    </location>
</feature>
<dbReference type="KEGG" id="aalg:AREALGSMS7_03506"/>